<organism evidence="2 3">
    <name type="scientific">Ophiocordyceps australis</name>
    <dbReference type="NCBI Taxonomy" id="1399860"/>
    <lineage>
        <taxon>Eukaryota</taxon>
        <taxon>Fungi</taxon>
        <taxon>Dikarya</taxon>
        <taxon>Ascomycota</taxon>
        <taxon>Pezizomycotina</taxon>
        <taxon>Sordariomycetes</taxon>
        <taxon>Hypocreomycetidae</taxon>
        <taxon>Hypocreales</taxon>
        <taxon>Ophiocordycipitaceae</taxon>
        <taxon>Ophiocordyceps</taxon>
    </lineage>
</organism>
<feature type="region of interest" description="Disordered" evidence="1">
    <location>
        <begin position="32"/>
        <end position="55"/>
    </location>
</feature>
<evidence type="ECO:0000313" key="2">
    <source>
        <dbReference type="EMBL" id="PHH59317.1"/>
    </source>
</evidence>
<accession>A0A2C5XS83</accession>
<name>A0A2C5XS83_9HYPO</name>
<dbReference type="OrthoDB" id="5413827at2759"/>
<feature type="compositionally biased region" description="Polar residues" evidence="1">
    <location>
        <begin position="175"/>
        <end position="194"/>
    </location>
</feature>
<sequence>MSGQFPNMRSNMPQDTVFARYYDPNDWIENNGPKAAEPWVPDPMDDTRQPLSDEEKEAKRLKREKLREAKIAEKKRICEEAKRLPGLLRLPAEVRIRIWHELLVTRAPILVHDGWRKVYKHQRQRQGRSTNKEASGDRHIAILSVCKTIHPEALEVLYGANTFLYRLRDATDTQAESSSLVKPSNRRVSYTSAETRPRGRGARQEAKRQHGLTEPYIRVDANVHLFRHIAVEAEHNRFSASTRTAMANAIRVFAPRPDAPSPRFAQKRKASALVHVAQPNIRTLTIRVAPRWNSHDVLEQDGNAGQSDSDEMSLLDFELPLGHGGDEHDNAHELDFNFDTQDTSVAQSGYFTFVDFFTPDSPVIEAINAVTSRFVHIELMSQYKQGSANKTGCCLTIDRYYQASAIPSKDGWKRDRQMFRQRHFKRAALVSAMQNIGESVAQFCSKHVDADVLGVAALSGWHDFHESSSDYED</sequence>
<gene>
    <name evidence="2" type="ORF">CDD81_3386</name>
</gene>
<comment type="caution">
    <text evidence="2">The sequence shown here is derived from an EMBL/GenBank/DDBJ whole genome shotgun (WGS) entry which is preliminary data.</text>
</comment>
<dbReference type="PANTHER" id="PTHR38790">
    <property type="entry name" value="2EXR DOMAIN-CONTAINING PROTEIN-RELATED"/>
    <property type="match status" value="1"/>
</dbReference>
<evidence type="ECO:0000313" key="3">
    <source>
        <dbReference type="Proteomes" id="UP000226192"/>
    </source>
</evidence>
<dbReference type="Proteomes" id="UP000226192">
    <property type="component" value="Unassembled WGS sequence"/>
</dbReference>
<dbReference type="AlphaFoldDB" id="A0A2C5XS83"/>
<dbReference type="EMBL" id="NJET01000216">
    <property type="protein sequence ID" value="PHH59317.1"/>
    <property type="molecule type" value="Genomic_DNA"/>
</dbReference>
<reference evidence="2 3" key="1">
    <citation type="submission" date="2017-06" db="EMBL/GenBank/DDBJ databases">
        <title>Ant-infecting Ophiocordyceps genomes reveal a high diversity of potential behavioral manipulation genes and a possible major role for enterotoxins.</title>
        <authorList>
            <person name="De Bekker C."/>
            <person name="Evans H.C."/>
            <person name="Brachmann A."/>
            <person name="Hughes D.P."/>
        </authorList>
    </citation>
    <scope>NUCLEOTIDE SEQUENCE [LARGE SCALE GENOMIC DNA]</scope>
    <source>
        <strain evidence="2 3">Map64</strain>
    </source>
</reference>
<feature type="compositionally biased region" description="Basic and acidic residues" evidence="1">
    <location>
        <begin position="45"/>
        <end position="55"/>
    </location>
</feature>
<protein>
    <submittedName>
        <fullName evidence="2">Uncharacterized protein</fullName>
    </submittedName>
</protein>
<evidence type="ECO:0000256" key="1">
    <source>
        <dbReference type="SAM" id="MobiDB-lite"/>
    </source>
</evidence>
<feature type="region of interest" description="Disordered" evidence="1">
    <location>
        <begin position="175"/>
        <end position="211"/>
    </location>
</feature>
<proteinExistence type="predicted"/>
<dbReference type="STRING" id="1399860.A0A2C5XS83"/>
<keyword evidence="3" id="KW-1185">Reference proteome</keyword>
<dbReference type="PANTHER" id="PTHR38790:SF8">
    <property type="entry name" value="F-BOX DOMAIN-CONTAINING PROTEIN"/>
    <property type="match status" value="1"/>
</dbReference>